<dbReference type="AlphaFoldDB" id="A0AAE1LNY1"/>
<dbReference type="Proteomes" id="UP001219518">
    <property type="component" value="Unassembled WGS sequence"/>
</dbReference>
<accession>A0AAE1LNY1</accession>
<evidence type="ECO:0000313" key="4">
    <source>
        <dbReference type="EMBL" id="KAK3926390.1"/>
    </source>
</evidence>
<feature type="region of interest" description="Disordered" evidence="1">
    <location>
        <begin position="21"/>
        <end position="83"/>
    </location>
</feature>
<dbReference type="PANTHER" id="PTHR47272">
    <property type="entry name" value="DDE_TNP_1_7 DOMAIN-CONTAINING PROTEIN"/>
    <property type="match status" value="1"/>
</dbReference>
<feature type="non-terminal residue" evidence="4">
    <location>
        <position position="1"/>
    </location>
</feature>
<feature type="domain" description="PiggyBac transposable element-derived protein" evidence="3">
    <location>
        <begin position="401"/>
        <end position="733"/>
    </location>
</feature>
<keyword evidence="2" id="KW-1133">Transmembrane helix</keyword>
<keyword evidence="2" id="KW-0812">Transmembrane</keyword>
<gene>
    <name evidence="4" type="ORF">KUF71_000460</name>
</gene>
<reference evidence="4" key="2">
    <citation type="journal article" date="2023" name="BMC Genomics">
        <title>Pest status, molecular evolution, and epigenetic factors derived from the genome assembly of Frankliniella fusca, a thysanopteran phytovirus vector.</title>
        <authorList>
            <person name="Catto M.A."/>
            <person name="Labadie P.E."/>
            <person name="Jacobson A.L."/>
            <person name="Kennedy G.G."/>
            <person name="Srinivasan R."/>
            <person name="Hunt B.G."/>
        </authorList>
    </citation>
    <scope>NUCLEOTIDE SEQUENCE</scope>
    <source>
        <strain evidence="4">PL_HMW_Pooled</strain>
    </source>
</reference>
<feature type="region of interest" description="Disordered" evidence="1">
    <location>
        <begin position="126"/>
        <end position="147"/>
    </location>
</feature>
<evidence type="ECO:0000256" key="2">
    <source>
        <dbReference type="SAM" id="Phobius"/>
    </source>
</evidence>
<evidence type="ECO:0000259" key="3">
    <source>
        <dbReference type="Pfam" id="PF13843"/>
    </source>
</evidence>
<dbReference type="EMBL" id="JAHWGI010001255">
    <property type="protein sequence ID" value="KAK3926390.1"/>
    <property type="molecule type" value="Genomic_DNA"/>
</dbReference>
<organism evidence="4 5">
    <name type="scientific">Frankliniella fusca</name>
    <dbReference type="NCBI Taxonomy" id="407009"/>
    <lineage>
        <taxon>Eukaryota</taxon>
        <taxon>Metazoa</taxon>
        <taxon>Ecdysozoa</taxon>
        <taxon>Arthropoda</taxon>
        <taxon>Hexapoda</taxon>
        <taxon>Insecta</taxon>
        <taxon>Pterygota</taxon>
        <taxon>Neoptera</taxon>
        <taxon>Paraneoptera</taxon>
        <taxon>Thysanoptera</taxon>
        <taxon>Terebrantia</taxon>
        <taxon>Thripoidea</taxon>
        <taxon>Thripidae</taxon>
        <taxon>Frankliniella</taxon>
    </lineage>
</organism>
<sequence>MPIDGLRFYHKGFKTVVPINNVESDGSDDDGGDRDLQQKDRHVLAEINSTDSNTSGDEDESSPRWPRNCSPDSTVILPSPEHEENKVVRKYRITKFSVQDRFSKENREPNRGQRVVSRRLFDFSNLSADGNQSSMKTSSPAEGHSNVSMHLGESMIPAIEKTKTAPEETDSQYYCPVLTFSGSDDMDMLATSPEKKENPARVLVPHTQSNIPVYKQVSKVHGKLCDGTLASDSDSDDMPLQMLADKIKTIRDSNNNQDNIFNKGSPLSTRSRRTRNNIQANLPETGRILHSCDTATRNVLSAVNSNKNNKSRIPDRKVPIVKAQLAKETRSASLQTVSKTVTEPNYQTASDLCKNHSPVNSLELSESEENASAEMWREGDIEEKVLDPHPPFTTPQEEKDSLDYFSYYFDEAILSLIVEQTNLYFTQENINNNAAITIQELKIFLGIILYMGVVSLPAIEDYWNSNTYVKQVADVMSYRRFQKIRSHIHFVDNSDEPGTDPFRKVRPILNHMRAKINTLEQESTLSADEGMVGYKGRYAGCLRQYLPNKPSSKWGFKFFGLAGASGMLYDFIFYSGADTFSQENLLPQEKTMGVGAMAIIALSKCIKNPKSSSLTFDNWYTGLPLINYLQSELNICSLGTIKSNRMENCPLKPDKDLLRTQARGYVESQVSKTGVVVMKWLDNKVVSLAGTRAGVQPLGAVLRWDKASKSRVLINIPRAILTYNSSMGVVDLTKRWYFPLFGFAHDLAMCNAYLLYKRDCGLLGVIAKFQNLKDFTLSVSNALMAPSQRSRGRPSLRRPLSQHEVRRPILPRPVDAIRTDGYNHWIVSDNKQHRCRFCSALTRCKCSKCEVYLCFVVSKDAESCRNCFTQFHIQKNIVRKKKACTPDNTLESDAESEYNIFADGILLARHRLSADLRLLLKALLLLLMTLLQLIVAVKELVVALLELRVLSVTRFQPCLQSIH</sequence>
<dbReference type="PANTHER" id="PTHR47272:SF1">
    <property type="entry name" value="PIGGYBAC TRANSPOSABLE ELEMENT-DERIVED PROTEIN 3-LIKE"/>
    <property type="match status" value="1"/>
</dbReference>
<protein>
    <submittedName>
        <fullName evidence="4">PiggyBac transposable element-derived protein 3</fullName>
    </submittedName>
</protein>
<feature type="transmembrane region" description="Helical" evidence="2">
    <location>
        <begin position="918"/>
        <end position="937"/>
    </location>
</feature>
<dbReference type="Pfam" id="PF13843">
    <property type="entry name" value="DDE_Tnp_1_7"/>
    <property type="match status" value="1"/>
</dbReference>
<comment type="caution">
    <text evidence="4">The sequence shown here is derived from an EMBL/GenBank/DDBJ whole genome shotgun (WGS) entry which is preliminary data.</text>
</comment>
<keyword evidence="2" id="KW-0472">Membrane</keyword>
<proteinExistence type="predicted"/>
<reference evidence="4" key="1">
    <citation type="submission" date="2021-07" db="EMBL/GenBank/DDBJ databases">
        <authorList>
            <person name="Catto M.A."/>
            <person name="Jacobson A."/>
            <person name="Kennedy G."/>
            <person name="Labadie P."/>
            <person name="Hunt B.G."/>
            <person name="Srinivasan R."/>
        </authorList>
    </citation>
    <scope>NUCLEOTIDE SEQUENCE</scope>
    <source>
        <strain evidence="4">PL_HMW_Pooled</strain>
        <tissue evidence="4">Head</tissue>
    </source>
</reference>
<name>A0AAE1LNY1_9NEOP</name>
<evidence type="ECO:0000313" key="5">
    <source>
        <dbReference type="Proteomes" id="UP001219518"/>
    </source>
</evidence>
<feature type="compositionally biased region" description="Basic and acidic residues" evidence="1">
    <location>
        <begin position="33"/>
        <end position="44"/>
    </location>
</feature>
<keyword evidence="5" id="KW-1185">Reference proteome</keyword>
<dbReference type="InterPro" id="IPR029526">
    <property type="entry name" value="PGBD"/>
</dbReference>
<evidence type="ECO:0000256" key="1">
    <source>
        <dbReference type="SAM" id="MobiDB-lite"/>
    </source>
</evidence>